<feature type="compositionally biased region" description="Low complexity" evidence="1">
    <location>
        <begin position="145"/>
        <end position="156"/>
    </location>
</feature>
<protein>
    <submittedName>
        <fullName evidence="2">Uncharacterized protein</fullName>
    </submittedName>
</protein>
<proteinExistence type="predicted"/>
<evidence type="ECO:0000313" key="3">
    <source>
        <dbReference type="Proteomes" id="UP000298061"/>
    </source>
</evidence>
<dbReference type="EMBL" id="SFCI01000113">
    <property type="protein sequence ID" value="TFY82395.1"/>
    <property type="molecule type" value="Genomic_DNA"/>
</dbReference>
<sequence>MPLQSVFAFPSDKELSRKRQLHILQQLEILEWIRRQQDPEGQGLESLWHEFADRHLNFMATSDVGPGKFISTVPQFWLKHDYYKRGSNEDYSVVAEQALLESLDDIESSFLDAIRSQDISASTDGETGDILAGMEESFFRAAFQPQSTSSLPSSPNRPEHTSSADNDGDFSMFSPTPDLRIFASSGLQTAPEPPVLNESQLELSFATPSDKQVSFTVGETSRSVVWSDVKRHITERIQSTLKELDIETVIRIPDYMSFLRWLEPSGALGACLPLLITELKALAVTADVIKATKIITRTQAQVSWQAALCMKMFGETSVWTLTCAGLWACFDLWEVELLQAVPNGPLPPSAKTKIAGEVAVTSAVIPIFNDSKTDFSDDYKTWMNRVLEAAQTADLTDQRRSGVSR</sequence>
<accession>A0A4Z0A6M9</accession>
<evidence type="ECO:0000313" key="2">
    <source>
        <dbReference type="EMBL" id="TFY82395.1"/>
    </source>
</evidence>
<reference evidence="2 3" key="1">
    <citation type="submission" date="2019-02" db="EMBL/GenBank/DDBJ databases">
        <title>Genome sequencing of the rare red list fungi Hericium alpestre (H. flagellum).</title>
        <authorList>
            <person name="Buettner E."/>
            <person name="Kellner H."/>
        </authorList>
    </citation>
    <scope>NUCLEOTIDE SEQUENCE [LARGE SCALE GENOMIC DNA]</scope>
    <source>
        <strain evidence="2 3">DSM 108284</strain>
    </source>
</reference>
<keyword evidence="3" id="KW-1185">Reference proteome</keyword>
<dbReference type="Proteomes" id="UP000298061">
    <property type="component" value="Unassembled WGS sequence"/>
</dbReference>
<evidence type="ECO:0000256" key="1">
    <source>
        <dbReference type="SAM" id="MobiDB-lite"/>
    </source>
</evidence>
<organism evidence="2 3">
    <name type="scientific">Hericium alpestre</name>
    <dbReference type="NCBI Taxonomy" id="135208"/>
    <lineage>
        <taxon>Eukaryota</taxon>
        <taxon>Fungi</taxon>
        <taxon>Dikarya</taxon>
        <taxon>Basidiomycota</taxon>
        <taxon>Agaricomycotina</taxon>
        <taxon>Agaricomycetes</taxon>
        <taxon>Russulales</taxon>
        <taxon>Hericiaceae</taxon>
        <taxon>Hericium</taxon>
    </lineage>
</organism>
<gene>
    <name evidence="2" type="ORF">EWM64_g1624</name>
</gene>
<feature type="region of interest" description="Disordered" evidence="1">
    <location>
        <begin position="144"/>
        <end position="170"/>
    </location>
</feature>
<name>A0A4Z0A6M9_9AGAM</name>
<comment type="caution">
    <text evidence="2">The sequence shown here is derived from an EMBL/GenBank/DDBJ whole genome shotgun (WGS) entry which is preliminary data.</text>
</comment>
<dbReference type="AlphaFoldDB" id="A0A4Z0A6M9"/>